<dbReference type="SMART" id="SM00184">
    <property type="entry name" value="RING"/>
    <property type="match status" value="2"/>
</dbReference>
<dbReference type="PROSITE" id="PS50089">
    <property type="entry name" value="ZF_RING_2"/>
    <property type="match status" value="2"/>
</dbReference>
<dbReference type="PANTHER" id="PTHR47454">
    <property type="entry name" value="RING FINGER PROTEIN 224"/>
    <property type="match status" value="1"/>
</dbReference>
<evidence type="ECO:0000256" key="1">
    <source>
        <dbReference type="ARBA" id="ARBA00022723"/>
    </source>
</evidence>
<dbReference type="PANTHER" id="PTHR47454:SF1">
    <property type="entry name" value="RING FINGER PROTEIN 224"/>
    <property type="match status" value="1"/>
</dbReference>
<dbReference type="CDD" id="cd16565">
    <property type="entry name" value="RING-HC_RNF224"/>
    <property type="match status" value="1"/>
</dbReference>
<organism evidence="8 9">
    <name type="scientific">Polypterus senegalus</name>
    <name type="common">Senegal bichir</name>
    <dbReference type="NCBI Taxonomy" id="55291"/>
    <lineage>
        <taxon>Eukaryota</taxon>
        <taxon>Metazoa</taxon>
        <taxon>Chordata</taxon>
        <taxon>Craniata</taxon>
        <taxon>Vertebrata</taxon>
        <taxon>Euteleostomi</taxon>
        <taxon>Actinopterygii</taxon>
        <taxon>Polypteriformes</taxon>
        <taxon>Polypteridae</taxon>
        <taxon>Polypterus</taxon>
    </lineage>
</organism>
<reference evidence="8 9" key="1">
    <citation type="journal article" date="2021" name="Cell">
        <title>Tracing the genetic footprints of vertebrate landing in non-teleost ray-finned fishes.</title>
        <authorList>
            <person name="Bi X."/>
            <person name="Wang K."/>
            <person name="Yang L."/>
            <person name="Pan H."/>
            <person name="Jiang H."/>
            <person name="Wei Q."/>
            <person name="Fang M."/>
            <person name="Yu H."/>
            <person name="Zhu C."/>
            <person name="Cai Y."/>
            <person name="He Y."/>
            <person name="Gan X."/>
            <person name="Zeng H."/>
            <person name="Yu D."/>
            <person name="Zhu Y."/>
            <person name="Jiang H."/>
            <person name="Qiu Q."/>
            <person name="Yang H."/>
            <person name="Zhang Y.E."/>
            <person name="Wang W."/>
            <person name="Zhu M."/>
            <person name="He S."/>
            <person name="Zhang G."/>
        </authorList>
    </citation>
    <scope>NUCLEOTIDE SEQUENCE [LARGE SCALE GENOMIC DNA]</scope>
    <source>
        <strain evidence="8">Bchr_013</strain>
    </source>
</reference>
<evidence type="ECO:0000256" key="2">
    <source>
        <dbReference type="ARBA" id="ARBA00022771"/>
    </source>
</evidence>
<accession>A0A8X7WTS9</accession>
<keyword evidence="1" id="KW-0479">Metal-binding</keyword>
<dbReference type="InterPro" id="IPR017907">
    <property type="entry name" value="Znf_RING_CS"/>
</dbReference>
<dbReference type="Pfam" id="PF14634">
    <property type="entry name" value="zf-RING_5"/>
    <property type="match status" value="1"/>
</dbReference>
<dbReference type="CDD" id="cd16556">
    <property type="entry name" value="RING-HC_RNF183-like"/>
    <property type="match status" value="1"/>
</dbReference>
<dbReference type="GO" id="GO:0008270">
    <property type="term" value="F:zinc ion binding"/>
    <property type="evidence" value="ECO:0007669"/>
    <property type="project" value="UniProtKB-KW"/>
</dbReference>
<proteinExistence type="predicted"/>
<keyword evidence="6" id="KW-1133">Transmembrane helix</keyword>
<dbReference type="SUPFAM" id="SSF57850">
    <property type="entry name" value="RING/U-box"/>
    <property type="match status" value="2"/>
</dbReference>
<dbReference type="InterPro" id="IPR001841">
    <property type="entry name" value="Znf_RING"/>
</dbReference>
<evidence type="ECO:0000259" key="7">
    <source>
        <dbReference type="PROSITE" id="PS50089"/>
    </source>
</evidence>
<dbReference type="AlphaFoldDB" id="A0A8X7WTS9"/>
<evidence type="ECO:0000256" key="5">
    <source>
        <dbReference type="SAM" id="MobiDB-lite"/>
    </source>
</evidence>
<dbReference type="Pfam" id="PF13639">
    <property type="entry name" value="zf-RING_2"/>
    <property type="match status" value="1"/>
</dbReference>
<protein>
    <submittedName>
        <fullName evidence="8">RN183 ligase</fullName>
    </submittedName>
</protein>
<sequence length="407" mass="46040">MSAEAELGADVEVSQKAGSHYGRDKLDCIICFCSFNLAERLPRKLYCGHTFCQACLLRLDVVLNEQRWIPCPQCRQNTPAPRGGVVMLDLDLASFLAAKCEAESQRAAPHHKGNELDGKLPGSKQEPVTQQPAIWSLETPVLPVKKPAPEENRRQHVGKSVQNHRRSSLDVISERKSHRLRSRRGGIGVPPGCYWMLWREEVVAAKSFSRRLLSQVMSDTEDSRSTDCAICWSPYNNTFQTPKLLDCQHSFCLECLARMRLAMNPGTPGGWVGGLPCPLCRHITPLEVGQSVTELPTDLALLELMRLKATPMVLEDGRLYYEATSRKPWFRKQRPTIYTLSLDMERRLRLTHNQVHPGPLDAENSPNEGCFSPQLRTFSYVMLAIFVVTVLLIMSLYWTRQVLWGNK</sequence>
<evidence type="ECO:0000313" key="8">
    <source>
        <dbReference type="EMBL" id="KAG2455224.1"/>
    </source>
</evidence>
<feature type="domain" description="RING-type" evidence="7">
    <location>
        <begin position="228"/>
        <end position="281"/>
    </location>
</feature>
<gene>
    <name evidence="8" type="primary">Rnf183_1</name>
    <name evidence="8" type="ORF">GTO96_0006694</name>
</gene>
<dbReference type="InterPro" id="IPR053122">
    <property type="entry name" value="RING_finger_domain"/>
</dbReference>
<evidence type="ECO:0000256" key="4">
    <source>
        <dbReference type="PROSITE-ProRule" id="PRU00175"/>
    </source>
</evidence>
<dbReference type="InterPro" id="IPR013083">
    <property type="entry name" value="Znf_RING/FYVE/PHD"/>
</dbReference>
<evidence type="ECO:0000256" key="6">
    <source>
        <dbReference type="SAM" id="Phobius"/>
    </source>
</evidence>
<feature type="domain" description="RING-type" evidence="7">
    <location>
        <begin position="28"/>
        <end position="75"/>
    </location>
</feature>
<keyword evidence="6" id="KW-0812">Transmembrane</keyword>
<dbReference type="Proteomes" id="UP000886611">
    <property type="component" value="Unassembled WGS sequence"/>
</dbReference>
<keyword evidence="6" id="KW-0472">Membrane</keyword>
<keyword evidence="9" id="KW-1185">Reference proteome</keyword>
<keyword evidence="2 4" id="KW-0863">Zinc-finger</keyword>
<dbReference type="EMBL" id="JAATIS010009265">
    <property type="protein sequence ID" value="KAG2455224.1"/>
    <property type="molecule type" value="Genomic_DNA"/>
</dbReference>
<keyword evidence="8" id="KW-0436">Ligase</keyword>
<comment type="caution">
    <text evidence="8">The sequence shown here is derived from an EMBL/GenBank/DDBJ whole genome shotgun (WGS) entry which is preliminary data.</text>
</comment>
<feature type="non-terminal residue" evidence="8">
    <location>
        <position position="1"/>
    </location>
</feature>
<feature type="region of interest" description="Disordered" evidence="5">
    <location>
        <begin position="147"/>
        <end position="167"/>
    </location>
</feature>
<dbReference type="Gene3D" id="3.30.40.10">
    <property type="entry name" value="Zinc/RING finger domain, C3HC4 (zinc finger)"/>
    <property type="match status" value="2"/>
</dbReference>
<feature type="region of interest" description="Disordered" evidence="5">
    <location>
        <begin position="106"/>
        <end position="126"/>
    </location>
</feature>
<name>A0A8X7WTS9_POLSE</name>
<evidence type="ECO:0000313" key="9">
    <source>
        <dbReference type="Proteomes" id="UP000886611"/>
    </source>
</evidence>
<evidence type="ECO:0000256" key="3">
    <source>
        <dbReference type="ARBA" id="ARBA00022833"/>
    </source>
</evidence>
<dbReference type="PROSITE" id="PS00518">
    <property type="entry name" value="ZF_RING_1"/>
    <property type="match status" value="2"/>
</dbReference>
<keyword evidence="3" id="KW-0862">Zinc</keyword>
<feature type="transmembrane region" description="Helical" evidence="6">
    <location>
        <begin position="378"/>
        <end position="398"/>
    </location>
</feature>
<feature type="non-terminal residue" evidence="8">
    <location>
        <position position="407"/>
    </location>
</feature>
<dbReference type="GO" id="GO:0016874">
    <property type="term" value="F:ligase activity"/>
    <property type="evidence" value="ECO:0007669"/>
    <property type="project" value="UniProtKB-KW"/>
</dbReference>